<dbReference type="InterPro" id="IPR013324">
    <property type="entry name" value="RNA_pol_sigma_r3/r4-like"/>
</dbReference>
<protein>
    <submittedName>
        <fullName evidence="7">Sigma-70 family RNA polymerase sigma factor</fullName>
    </submittedName>
</protein>
<dbReference type="RefSeq" id="WP_265129279.1">
    <property type="nucleotide sequence ID" value="NZ_JAPCHY010000023.1"/>
</dbReference>
<keyword evidence="4" id="KW-0804">Transcription</keyword>
<dbReference type="SUPFAM" id="SSF88946">
    <property type="entry name" value="Sigma2 domain of RNA polymerase sigma factors"/>
    <property type="match status" value="1"/>
</dbReference>
<evidence type="ECO:0000259" key="6">
    <source>
        <dbReference type="Pfam" id="PF22029"/>
    </source>
</evidence>
<gene>
    <name evidence="7" type="ORF">OK345_17460</name>
</gene>
<evidence type="ECO:0000313" key="8">
    <source>
        <dbReference type="Proteomes" id="UP001209922"/>
    </source>
</evidence>
<dbReference type="InterPro" id="IPR036388">
    <property type="entry name" value="WH-like_DNA-bd_sf"/>
</dbReference>
<evidence type="ECO:0000256" key="3">
    <source>
        <dbReference type="ARBA" id="ARBA00023082"/>
    </source>
</evidence>
<feature type="domain" description="RNA polymerase sigma factor 70 region 4 type 2" evidence="5">
    <location>
        <begin position="101"/>
        <end position="153"/>
    </location>
</feature>
<comment type="caution">
    <text evidence="7">The sequence shown here is derived from an EMBL/GenBank/DDBJ whole genome shotgun (WGS) entry which is preliminary data.</text>
</comment>
<organism evidence="7 8">
    <name type="scientific">Xanthomonas chitinilytica</name>
    <dbReference type="NCBI Taxonomy" id="2989819"/>
    <lineage>
        <taxon>Bacteria</taxon>
        <taxon>Pseudomonadati</taxon>
        <taxon>Pseudomonadota</taxon>
        <taxon>Gammaproteobacteria</taxon>
        <taxon>Lysobacterales</taxon>
        <taxon>Lysobacteraceae</taxon>
        <taxon>Xanthomonas</taxon>
    </lineage>
</organism>
<comment type="similarity">
    <text evidence="1">Belongs to the sigma-70 factor family. ECF subfamily.</text>
</comment>
<evidence type="ECO:0000259" key="5">
    <source>
        <dbReference type="Pfam" id="PF08281"/>
    </source>
</evidence>
<keyword evidence="3" id="KW-0731">Sigma factor</keyword>
<dbReference type="PANTHER" id="PTHR43133:SF25">
    <property type="entry name" value="RNA POLYMERASE SIGMA FACTOR RFAY-RELATED"/>
    <property type="match status" value="1"/>
</dbReference>
<dbReference type="Pfam" id="PF22029">
    <property type="entry name" value="PhyR_sigma2"/>
    <property type="match status" value="1"/>
</dbReference>
<evidence type="ECO:0000256" key="2">
    <source>
        <dbReference type="ARBA" id="ARBA00023015"/>
    </source>
</evidence>
<evidence type="ECO:0000313" key="7">
    <source>
        <dbReference type="EMBL" id="MCW4474275.1"/>
    </source>
</evidence>
<evidence type="ECO:0000256" key="4">
    <source>
        <dbReference type="ARBA" id="ARBA00023163"/>
    </source>
</evidence>
<accession>A0ABT3K1G6</accession>
<dbReference type="Gene3D" id="1.10.10.10">
    <property type="entry name" value="Winged helix-like DNA-binding domain superfamily/Winged helix DNA-binding domain"/>
    <property type="match status" value="1"/>
</dbReference>
<dbReference type="EMBL" id="JAPCHY010000023">
    <property type="protein sequence ID" value="MCW4474275.1"/>
    <property type="molecule type" value="Genomic_DNA"/>
</dbReference>
<dbReference type="Proteomes" id="UP001209922">
    <property type="component" value="Unassembled WGS sequence"/>
</dbReference>
<dbReference type="Gene3D" id="1.10.1740.10">
    <property type="match status" value="1"/>
</dbReference>
<dbReference type="InterPro" id="IPR039425">
    <property type="entry name" value="RNA_pol_sigma-70-like"/>
</dbReference>
<dbReference type="InterPro" id="IPR014284">
    <property type="entry name" value="RNA_pol_sigma-70_dom"/>
</dbReference>
<dbReference type="PANTHER" id="PTHR43133">
    <property type="entry name" value="RNA POLYMERASE ECF-TYPE SIGMA FACTO"/>
    <property type="match status" value="1"/>
</dbReference>
<sequence>MDAFDDERLRALLPRLRRFARSLAGDAASADDLVQSALERALRRWHTRRDDAALQSWLFSILYRQFVDERRRAARWQRVLTLFVPQQADQSPSAERVHDGRALLAAFAQLPAEQRALLLLVAVEGFSYREAADTLGLPIGTVMSRLSRARDRLRTLGEGTTDTATPALRVLK</sequence>
<dbReference type="Pfam" id="PF08281">
    <property type="entry name" value="Sigma70_r4_2"/>
    <property type="match status" value="1"/>
</dbReference>
<name>A0ABT3K1G6_9XANT</name>
<keyword evidence="2" id="KW-0805">Transcription regulation</keyword>
<reference evidence="7 8" key="1">
    <citation type="submission" date="2022-10" db="EMBL/GenBank/DDBJ databases">
        <title>Xanthomonas sp. H13-6.</title>
        <authorList>
            <person name="Liu X."/>
            <person name="Deng Z."/>
            <person name="Jiang Y."/>
            <person name="Yu T."/>
            <person name="Ai J."/>
        </authorList>
    </citation>
    <scope>NUCLEOTIDE SEQUENCE [LARGE SCALE GENOMIC DNA]</scope>
    <source>
        <strain evidence="7 8">H13-6</strain>
    </source>
</reference>
<dbReference type="NCBIfam" id="TIGR02937">
    <property type="entry name" value="sigma70-ECF"/>
    <property type="match status" value="1"/>
</dbReference>
<feature type="domain" description="PhyR sigma2" evidence="6">
    <location>
        <begin position="11"/>
        <end position="62"/>
    </location>
</feature>
<evidence type="ECO:0000256" key="1">
    <source>
        <dbReference type="ARBA" id="ARBA00010641"/>
    </source>
</evidence>
<proteinExistence type="inferred from homology"/>
<dbReference type="CDD" id="cd06171">
    <property type="entry name" value="Sigma70_r4"/>
    <property type="match status" value="1"/>
</dbReference>
<dbReference type="InterPro" id="IPR053866">
    <property type="entry name" value="PhyR_sigma2"/>
</dbReference>
<keyword evidence="8" id="KW-1185">Reference proteome</keyword>
<dbReference type="SUPFAM" id="SSF88659">
    <property type="entry name" value="Sigma3 and sigma4 domains of RNA polymerase sigma factors"/>
    <property type="match status" value="1"/>
</dbReference>
<dbReference type="InterPro" id="IPR013325">
    <property type="entry name" value="RNA_pol_sigma_r2"/>
</dbReference>
<dbReference type="InterPro" id="IPR013249">
    <property type="entry name" value="RNA_pol_sigma70_r4_t2"/>
</dbReference>